<organism evidence="3 4">
    <name type="scientific">Exophiala bonariae</name>
    <dbReference type="NCBI Taxonomy" id="1690606"/>
    <lineage>
        <taxon>Eukaryota</taxon>
        <taxon>Fungi</taxon>
        <taxon>Dikarya</taxon>
        <taxon>Ascomycota</taxon>
        <taxon>Pezizomycotina</taxon>
        <taxon>Eurotiomycetes</taxon>
        <taxon>Chaetothyriomycetidae</taxon>
        <taxon>Chaetothyriales</taxon>
        <taxon>Herpotrichiellaceae</taxon>
        <taxon>Exophiala</taxon>
    </lineage>
</organism>
<feature type="domain" description="Rhodanese" evidence="2">
    <location>
        <begin position="52"/>
        <end position="156"/>
    </location>
</feature>
<feature type="compositionally biased region" description="Polar residues" evidence="1">
    <location>
        <begin position="67"/>
        <end position="81"/>
    </location>
</feature>
<dbReference type="AlphaFoldDB" id="A0AAV9N5X0"/>
<dbReference type="Pfam" id="PF00581">
    <property type="entry name" value="Rhodanese"/>
    <property type="match status" value="1"/>
</dbReference>
<dbReference type="GeneID" id="89974415"/>
<dbReference type="SMART" id="SM00450">
    <property type="entry name" value="RHOD"/>
    <property type="match status" value="1"/>
</dbReference>
<proteinExistence type="predicted"/>
<dbReference type="EMBL" id="JAVRRD010000023">
    <property type="protein sequence ID" value="KAK5048053.1"/>
    <property type="molecule type" value="Genomic_DNA"/>
</dbReference>
<dbReference type="Gene3D" id="3.40.250.10">
    <property type="entry name" value="Rhodanese-like domain"/>
    <property type="match status" value="1"/>
</dbReference>
<dbReference type="GO" id="GO:0004792">
    <property type="term" value="F:thiosulfate-cyanide sulfurtransferase activity"/>
    <property type="evidence" value="ECO:0007669"/>
    <property type="project" value="TreeGrafter"/>
</dbReference>
<evidence type="ECO:0000313" key="3">
    <source>
        <dbReference type="EMBL" id="KAK5048053.1"/>
    </source>
</evidence>
<dbReference type="SUPFAM" id="SSF52821">
    <property type="entry name" value="Rhodanese/Cell cycle control phosphatase"/>
    <property type="match status" value="1"/>
</dbReference>
<dbReference type="GO" id="GO:0005739">
    <property type="term" value="C:mitochondrion"/>
    <property type="evidence" value="ECO:0007669"/>
    <property type="project" value="TreeGrafter"/>
</dbReference>
<dbReference type="PROSITE" id="PS50206">
    <property type="entry name" value="RHODANESE_3"/>
    <property type="match status" value="1"/>
</dbReference>
<dbReference type="RefSeq" id="XP_064703559.1">
    <property type="nucleotide sequence ID" value="XM_064849804.1"/>
</dbReference>
<feature type="region of interest" description="Disordered" evidence="1">
    <location>
        <begin position="1"/>
        <end position="37"/>
    </location>
</feature>
<gene>
    <name evidence="3" type="ORF">LTR84_006243</name>
</gene>
<feature type="region of interest" description="Disordered" evidence="1">
    <location>
        <begin position="63"/>
        <end position="85"/>
    </location>
</feature>
<sequence length="156" mass="17131">MPRLRQPKRHFTTTLTTRKEEPSSSSSTPHTQAPPRVYTFAEIQDLSTASPPDAHRILIDVREPGELQSTGRIPGSQNLPVSSGADGFFLPSDEFEERFGFPKPDAGKDEVIFYCKAGVRSRAASALAQQAGFAAKIGEFPGSWIEWVEKGGEVQR</sequence>
<dbReference type="PANTHER" id="PTHR44086">
    <property type="entry name" value="THIOSULFATE SULFURTRANSFERASE RDL2, MITOCHONDRIAL-RELATED"/>
    <property type="match status" value="1"/>
</dbReference>
<protein>
    <recommendedName>
        <fullName evidence="2">Rhodanese domain-containing protein</fullName>
    </recommendedName>
</protein>
<dbReference type="PANTHER" id="PTHR44086:SF10">
    <property type="entry name" value="THIOSULFATE SULFURTRANSFERASE_RHODANESE-LIKE DOMAIN-CONTAINING PROTEIN 3"/>
    <property type="match status" value="1"/>
</dbReference>
<keyword evidence="4" id="KW-1185">Reference proteome</keyword>
<dbReference type="InterPro" id="IPR001763">
    <property type="entry name" value="Rhodanese-like_dom"/>
</dbReference>
<evidence type="ECO:0000259" key="2">
    <source>
        <dbReference type="PROSITE" id="PS50206"/>
    </source>
</evidence>
<dbReference type="Proteomes" id="UP001358417">
    <property type="component" value="Unassembled WGS sequence"/>
</dbReference>
<evidence type="ECO:0000256" key="1">
    <source>
        <dbReference type="SAM" id="MobiDB-lite"/>
    </source>
</evidence>
<feature type="compositionally biased region" description="Basic residues" evidence="1">
    <location>
        <begin position="1"/>
        <end position="11"/>
    </location>
</feature>
<name>A0AAV9N5X0_9EURO</name>
<reference evidence="3 4" key="1">
    <citation type="submission" date="2023-08" db="EMBL/GenBank/DDBJ databases">
        <title>Black Yeasts Isolated from many extreme environments.</title>
        <authorList>
            <person name="Coleine C."/>
            <person name="Stajich J.E."/>
            <person name="Selbmann L."/>
        </authorList>
    </citation>
    <scope>NUCLEOTIDE SEQUENCE [LARGE SCALE GENOMIC DNA]</scope>
    <source>
        <strain evidence="3 4">CCFEE 5792</strain>
    </source>
</reference>
<comment type="caution">
    <text evidence="3">The sequence shown here is derived from an EMBL/GenBank/DDBJ whole genome shotgun (WGS) entry which is preliminary data.</text>
</comment>
<dbReference type="InterPro" id="IPR036873">
    <property type="entry name" value="Rhodanese-like_dom_sf"/>
</dbReference>
<accession>A0AAV9N5X0</accession>
<evidence type="ECO:0000313" key="4">
    <source>
        <dbReference type="Proteomes" id="UP001358417"/>
    </source>
</evidence>